<feature type="region of interest" description="Disordered" evidence="9">
    <location>
        <begin position="79"/>
        <end position="100"/>
    </location>
</feature>
<dbReference type="STRING" id="436017.A4SBB1"/>
<dbReference type="RefSeq" id="XP_001422743.1">
    <property type="nucleotide sequence ID" value="XM_001422706.1"/>
</dbReference>
<dbReference type="KEGG" id="olu:OSTLU_29546"/>
<dbReference type="OrthoDB" id="8062037at2759"/>
<evidence type="ECO:0000256" key="8">
    <source>
        <dbReference type="PROSITE-ProRule" id="PRU00175"/>
    </source>
</evidence>
<evidence type="ECO:0000256" key="5">
    <source>
        <dbReference type="ARBA" id="ARBA00022771"/>
    </source>
</evidence>
<evidence type="ECO:0000256" key="2">
    <source>
        <dbReference type="ARBA" id="ARBA00012483"/>
    </source>
</evidence>
<dbReference type="eggNOG" id="KOG0800">
    <property type="taxonomic scope" value="Eukaryota"/>
</dbReference>
<dbReference type="InterPro" id="IPR001841">
    <property type="entry name" value="Znf_RING"/>
</dbReference>
<dbReference type="AlphaFoldDB" id="A4SBB1"/>
<dbReference type="PROSITE" id="PS50089">
    <property type="entry name" value="ZF_RING_2"/>
    <property type="match status" value="1"/>
</dbReference>
<gene>
    <name evidence="11" type="ORF">OSTLU_29546</name>
</gene>
<evidence type="ECO:0000256" key="6">
    <source>
        <dbReference type="ARBA" id="ARBA00022786"/>
    </source>
</evidence>
<evidence type="ECO:0000313" key="11">
    <source>
        <dbReference type="EMBL" id="ABP01060.1"/>
    </source>
</evidence>
<dbReference type="Gramene" id="ABP01060">
    <property type="protein sequence ID" value="ABP01060"/>
    <property type="gene ID" value="OSTLU_29546"/>
</dbReference>
<keyword evidence="6" id="KW-0833">Ubl conjugation pathway</keyword>
<dbReference type="GO" id="GO:0061630">
    <property type="term" value="F:ubiquitin protein ligase activity"/>
    <property type="evidence" value="ECO:0007669"/>
    <property type="project" value="UniProtKB-EC"/>
</dbReference>
<keyword evidence="12" id="KW-1185">Reference proteome</keyword>
<evidence type="ECO:0000259" key="10">
    <source>
        <dbReference type="PROSITE" id="PS50089"/>
    </source>
</evidence>
<accession>A4SBB1</accession>
<dbReference type="HOGENOM" id="CLU_1672206_0_0_1"/>
<evidence type="ECO:0000313" key="12">
    <source>
        <dbReference type="Proteomes" id="UP000001568"/>
    </source>
</evidence>
<feature type="domain" description="RING-type" evidence="10">
    <location>
        <begin position="102"/>
        <end position="149"/>
    </location>
</feature>
<protein>
    <recommendedName>
        <fullName evidence="2">RING-type E3 ubiquitin transferase</fullName>
        <ecNumber evidence="2">2.3.2.27</ecNumber>
    </recommendedName>
</protein>
<evidence type="ECO:0000256" key="9">
    <source>
        <dbReference type="SAM" id="MobiDB-lite"/>
    </source>
</evidence>
<evidence type="ECO:0000256" key="7">
    <source>
        <dbReference type="ARBA" id="ARBA00022833"/>
    </source>
</evidence>
<proteinExistence type="predicted"/>
<dbReference type="Pfam" id="PF13639">
    <property type="entry name" value="zf-RING_2"/>
    <property type="match status" value="1"/>
</dbReference>
<dbReference type="GeneID" id="5006646"/>
<evidence type="ECO:0000256" key="1">
    <source>
        <dbReference type="ARBA" id="ARBA00000900"/>
    </source>
</evidence>
<feature type="compositionally biased region" description="Basic and acidic residues" evidence="9">
    <location>
        <begin position="38"/>
        <end position="47"/>
    </location>
</feature>
<keyword evidence="5 8" id="KW-0863">Zinc-finger</keyword>
<dbReference type="Proteomes" id="UP000001568">
    <property type="component" value="Chromosome 20"/>
</dbReference>
<name>A4SBB1_OSTLU</name>
<reference evidence="11 12" key="1">
    <citation type="journal article" date="2007" name="Proc. Natl. Acad. Sci. U.S.A.">
        <title>The tiny eukaryote Ostreococcus provides genomic insights into the paradox of plankton speciation.</title>
        <authorList>
            <person name="Palenik B."/>
            <person name="Grimwood J."/>
            <person name="Aerts A."/>
            <person name="Rouze P."/>
            <person name="Salamov A."/>
            <person name="Putnam N."/>
            <person name="Dupont C."/>
            <person name="Jorgensen R."/>
            <person name="Derelle E."/>
            <person name="Rombauts S."/>
            <person name="Zhou K."/>
            <person name="Otillar R."/>
            <person name="Merchant S.S."/>
            <person name="Podell S."/>
            <person name="Gaasterland T."/>
            <person name="Napoli C."/>
            <person name="Gendler K."/>
            <person name="Manuell A."/>
            <person name="Tai V."/>
            <person name="Vallon O."/>
            <person name="Piganeau G."/>
            <person name="Jancek S."/>
            <person name="Heijde M."/>
            <person name="Jabbari K."/>
            <person name="Bowler C."/>
            <person name="Lohr M."/>
            <person name="Robbens S."/>
            <person name="Werner G."/>
            <person name="Dubchak I."/>
            <person name="Pazour G.J."/>
            <person name="Ren Q."/>
            <person name="Paulsen I."/>
            <person name="Delwiche C."/>
            <person name="Schmutz J."/>
            <person name="Rokhsar D."/>
            <person name="Van de Peer Y."/>
            <person name="Moreau H."/>
            <person name="Grigoriev I.V."/>
        </authorList>
    </citation>
    <scope>NUCLEOTIDE SEQUENCE [LARGE SCALE GENOMIC DNA]</scope>
    <source>
        <strain evidence="11 12">CCE9901</strain>
    </source>
</reference>
<evidence type="ECO:0000256" key="4">
    <source>
        <dbReference type="ARBA" id="ARBA00022723"/>
    </source>
</evidence>
<keyword evidence="3" id="KW-0808">Transferase</keyword>
<dbReference type="EMBL" id="CP000600">
    <property type="protein sequence ID" value="ABP01060.1"/>
    <property type="molecule type" value="Genomic_DNA"/>
</dbReference>
<feature type="compositionally biased region" description="Basic and acidic residues" evidence="9">
    <location>
        <begin position="79"/>
        <end position="95"/>
    </location>
</feature>
<dbReference type="Gene3D" id="3.30.40.10">
    <property type="entry name" value="Zinc/RING finger domain, C3HC4 (zinc finger)"/>
    <property type="match status" value="1"/>
</dbReference>
<feature type="compositionally biased region" description="Basic and acidic residues" evidence="9">
    <location>
        <begin position="1"/>
        <end position="23"/>
    </location>
</feature>
<feature type="region of interest" description="Disordered" evidence="9">
    <location>
        <begin position="1"/>
        <end position="47"/>
    </location>
</feature>
<organism evidence="11 12">
    <name type="scientific">Ostreococcus lucimarinus (strain CCE9901)</name>
    <dbReference type="NCBI Taxonomy" id="436017"/>
    <lineage>
        <taxon>Eukaryota</taxon>
        <taxon>Viridiplantae</taxon>
        <taxon>Chlorophyta</taxon>
        <taxon>Mamiellophyceae</taxon>
        <taxon>Mamiellales</taxon>
        <taxon>Bathycoccaceae</taxon>
        <taxon>Ostreococcus</taxon>
    </lineage>
</organism>
<keyword evidence="4" id="KW-0479">Metal-binding</keyword>
<comment type="catalytic activity">
    <reaction evidence="1">
        <text>S-ubiquitinyl-[E2 ubiquitin-conjugating enzyme]-L-cysteine + [acceptor protein]-L-lysine = [E2 ubiquitin-conjugating enzyme]-L-cysteine + N(6)-ubiquitinyl-[acceptor protein]-L-lysine.</text>
        <dbReference type="EC" id="2.3.2.27"/>
    </reaction>
</comment>
<sequence>MRREGDGTGRGREAKVERAKGSAEDANGGSARELASGDGEKMMSRDEDAIGHRRAASVSLSTADVRGVNLTEIKREFARIKSSEREPRKSHRSETEDYDNSCPTCFEEYEAENPKITLRCGHHFHLACILEWQEYLAVQSRDDTCPACDAPIDFQEWF</sequence>
<dbReference type="InterPro" id="IPR013083">
    <property type="entry name" value="Znf_RING/FYVE/PHD"/>
</dbReference>
<dbReference type="SUPFAM" id="SSF57850">
    <property type="entry name" value="RING/U-box"/>
    <property type="match status" value="1"/>
</dbReference>
<dbReference type="GO" id="GO:0008270">
    <property type="term" value="F:zinc ion binding"/>
    <property type="evidence" value="ECO:0007669"/>
    <property type="project" value="UniProtKB-KW"/>
</dbReference>
<dbReference type="PANTHER" id="PTHR46463:SF10">
    <property type="entry name" value="OS01G0926200 PROTEIN"/>
    <property type="match status" value="1"/>
</dbReference>
<evidence type="ECO:0000256" key="3">
    <source>
        <dbReference type="ARBA" id="ARBA00022679"/>
    </source>
</evidence>
<keyword evidence="7" id="KW-0862">Zinc</keyword>
<dbReference type="SMART" id="SM00184">
    <property type="entry name" value="RING"/>
    <property type="match status" value="1"/>
</dbReference>
<dbReference type="PANTHER" id="PTHR46463">
    <property type="entry name" value="ZINC FINGER, RING/FYVE/PHD-TYPE"/>
    <property type="match status" value="1"/>
</dbReference>
<dbReference type="EC" id="2.3.2.27" evidence="2"/>